<accession>A0A4Z2I850</accession>
<reference evidence="2 3" key="1">
    <citation type="submission" date="2019-03" db="EMBL/GenBank/DDBJ databases">
        <title>First draft genome of Liparis tanakae, snailfish: a comprehensive survey of snailfish specific genes.</title>
        <authorList>
            <person name="Kim W."/>
            <person name="Song I."/>
            <person name="Jeong J.-H."/>
            <person name="Kim D."/>
            <person name="Kim S."/>
            <person name="Ryu S."/>
            <person name="Song J.Y."/>
            <person name="Lee S.K."/>
        </authorList>
    </citation>
    <scope>NUCLEOTIDE SEQUENCE [LARGE SCALE GENOMIC DNA]</scope>
    <source>
        <tissue evidence="2">Muscle</tissue>
    </source>
</reference>
<evidence type="ECO:0000313" key="3">
    <source>
        <dbReference type="Proteomes" id="UP000314294"/>
    </source>
</evidence>
<feature type="region of interest" description="Disordered" evidence="1">
    <location>
        <begin position="1"/>
        <end position="38"/>
    </location>
</feature>
<proteinExistence type="predicted"/>
<feature type="region of interest" description="Disordered" evidence="1">
    <location>
        <begin position="50"/>
        <end position="82"/>
    </location>
</feature>
<sequence>MKGKRAAGERRGVEGRKEDKGAAAEPFGCAQGRPAQHVGRLRPAWAPVWGPGPLHSAASREGAASAKLPGRAPVPGDGGSEAVGRQCRISFQRVDVSELQRCVYSQEAQGGDA</sequence>
<protein>
    <submittedName>
        <fullName evidence="2">Uncharacterized protein</fullName>
    </submittedName>
</protein>
<evidence type="ECO:0000313" key="2">
    <source>
        <dbReference type="EMBL" id="TNN74226.1"/>
    </source>
</evidence>
<dbReference type="EMBL" id="SRLO01000116">
    <property type="protein sequence ID" value="TNN74226.1"/>
    <property type="molecule type" value="Genomic_DNA"/>
</dbReference>
<name>A0A4Z2I850_9TELE</name>
<evidence type="ECO:0000256" key="1">
    <source>
        <dbReference type="SAM" id="MobiDB-lite"/>
    </source>
</evidence>
<organism evidence="2 3">
    <name type="scientific">Liparis tanakae</name>
    <name type="common">Tanaka's snailfish</name>
    <dbReference type="NCBI Taxonomy" id="230148"/>
    <lineage>
        <taxon>Eukaryota</taxon>
        <taxon>Metazoa</taxon>
        <taxon>Chordata</taxon>
        <taxon>Craniata</taxon>
        <taxon>Vertebrata</taxon>
        <taxon>Euteleostomi</taxon>
        <taxon>Actinopterygii</taxon>
        <taxon>Neopterygii</taxon>
        <taxon>Teleostei</taxon>
        <taxon>Neoteleostei</taxon>
        <taxon>Acanthomorphata</taxon>
        <taxon>Eupercaria</taxon>
        <taxon>Perciformes</taxon>
        <taxon>Cottioidei</taxon>
        <taxon>Cottales</taxon>
        <taxon>Liparidae</taxon>
        <taxon>Liparis</taxon>
    </lineage>
</organism>
<dbReference type="Proteomes" id="UP000314294">
    <property type="component" value="Unassembled WGS sequence"/>
</dbReference>
<gene>
    <name evidence="2" type="ORF">EYF80_015469</name>
</gene>
<comment type="caution">
    <text evidence="2">The sequence shown here is derived from an EMBL/GenBank/DDBJ whole genome shotgun (WGS) entry which is preliminary data.</text>
</comment>
<keyword evidence="3" id="KW-1185">Reference proteome</keyword>
<dbReference type="AlphaFoldDB" id="A0A4Z2I850"/>
<feature type="compositionally biased region" description="Basic and acidic residues" evidence="1">
    <location>
        <begin position="1"/>
        <end position="22"/>
    </location>
</feature>